<evidence type="ECO:0000259" key="2">
    <source>
        <dbReference type="Pfam" id="PF12850"/>
    </source>
</evidence>
<dbReference type="PIRSF" id="PIRSF000883">
    <property type="entry name" value="Pesterase_MJ0912"/>
    <property type="match status" value="1"/>
</dbReference>
<dbReference type="AlphaFoldDB" id="A0A1G5G599"/>
<dbReference type="EMBL" id="FMUR01000018">
    <property type="protein sequence ID" value="SCY46521.1"/>
    <property type="molecule type" value="Genomic_DNA"/>
</dbReference>
<dbReference type="InterPro" id="IPR011152">
    <property type="entry name" value="Pesterase_MJ0912"/>
</dbReference>
<dbReference type="Gene3D" id="3.60.21.10">
    <property type="match status" value="1"/>
</dbReference>
<dbReference type="InterPro" id="IPR050126">
    <property type="entry name" value="Ap4A_hydrolase"/>
</dbReference>
<dbReference type="GO" id="GO:0005737">
    <property type="term" value="C:cytoplasm"/>
    <property type="evidence" value="ECO:0007669"/>
    <property type="project" value="TreeGrafter"/>
</dbReference>
<dbReference type="PANTHER" id="PTHR42850">
    <property type="entry name" value="METALLOPHOSPHOESTERASE"/>
    <property type="match status" value="1"/>
</dbReference>
<dbReference type="PANTHER" id="PTHR42850:SF2">
    <property type="entry name" value="BLL5683 PROTEIN"/>
    <property type="match status" value="1"/>
</dbReference>
<protein>
    <submittedName>
        <fullName evidence="3">Predicted phosphodiesterase</fullName>
    </submittedName>
</protein>
<proteinExistence type="inferred from homology"/>
<feature type="domain" description="Calcineurin-like phosphoesterase" evidence="2">
    <location>
        <begin position="8"/>
        <end position="208"/>
    </location>
</feature>
<reference evidence="4" key="1">
    <citation type="submission" date="2016-10" db="EMBL/GenBank/DDBJ databases">
        <authorList>
            <person name="Varghese N."/>
            <person name="Submissions S."/>
        </authorList>
    </citation>
    <scope>NUCLEOTIDE SEQUENCE [LARGE SCALE GENOMIC DNA]</scope>
    <source>
        <strain evidence="4">XBD2006</strain>
    </source>
</reference>
<dbReference type="RefSeq" id="WP_074463139.1">
    <property type="nucleotide sequence ID" value="NZ_FMUR01000018.1"/>
</dbReference>
<dbReference type="OrthoDB" id="9800565at2"/>
<dbReference type="InterPro" id="IPR024654">
    <property type="entry name" value="Calcineurin-like_PHP_lpxH"/>
</dbReference>
<dbReference type="GO" id="GO:0016791">
    <property type="term" value="F:phosphatase activity"/>
    <property type="evidence" value="ECO:0007669"/>
    <property type="project" value="TreeGrafter"/>
</dbReference>
<dbReference type="InterPro" id="IPR029052">
    <property type="entry name" value="Metallo-depent_PP-like"/>
</dbReference>
<organism evidence="3 4">
    <name type="scientific">Butyrivibrio hungatei</name>
    <dbReference type="NCBI Taxonomy" id="185008"/>
    <lineage>
        <taxon>Bacteria</taxon>
        <taxon>Bacillati</taxon>
        <taxon>Bacillota</taxon>
        <taxon>Clostridia</taxon>
        <taxon>Lachnospirales</taxon>
        <taxon>Lachnospiraceae</taxon>
        <taxon>Butyrivibrio</taxon>
    </lineage>
</organism>
<evidence type="ECO:0000256" key="1">
    <source>
        <dbReference type="ARBA" id="ARBA00008950"/>
    </source>
</evidence>
<comment type="similarity">
    <text evidence="1">Belongs to the metallophosphoesterase superfamily. YfcE family.</text>
</comment>
<evidence type="ECO:0000313" key="4">
    <source>
        <dbReference type="Proteomes" id="UP000183047"/>
    </source>
</evidence>
<dbReference type="Pfam" id="PF12850">
    <property type="entry name" value="Metallophos_2"/>
    <property type="match status" value="1"/>
</dbReference>
<gene>
    <name evidence="3" type="ORF">SAMN02910451_02721</name>
</gene>
<keyword evidence="4" id="KW-1185">Reference proteome</keyword>
<dbReference type="CDD" id="cd00838">
    <property type="entry name" value="MPP_superfamily"/>
    <property type="match status" value="1"/>
</dbReference>
<sequence length="275" mass="31887">MNLQDKTFAVLSDVHGNLEALEKVLKILKKKGISNIVFLGDALGYGADPVKCFTMLQDISSVFLMGNHEAMIIEPSQKKSCLCNESYEWTKEVIPSEIFEKLKELPFDYVNEKMGFYHATPNNSLCNWKYLNDLDDIIAAFDKLSNIISFYGHTHRPRVVIIGEEITDKLITRTTKFRIDCEKQRCCINPGSIGQSRDASTKLSLAICRFDGQYLDVRIERHRYNYLKAYLKVRINGCGADNANYLIREKWRKSIYENIGNWCEWFHRKKSMRIT</sequence>
<evidence type="ECO:0000313" key="3">
    <source>
        <dbReference type="EMBL" id="SCY46521.1"/>
    </source>
</evidence>
<dbReference type="Proteomes" id="UP000183047">
    <property type="component" value="Unassembled WGS sequence"/>
</dbReference>
<dbReference type="SUPFAM" id="SSF56300">
    <property type="entry name" value="Metallo-dependent phosphatases"/>
    <property type="match status" value="1"/>
</dbReference>
<accession>A0A1G5G599</accession>
<name>A0A1G5G599_9FIRM</name>